<gene>
    <name evidence="2" type="ORF">FK529_06080</name>
</gene>
<name>A0A5C5RFU1_9ACTN</name>
<dbReference type="PANTHER" id="PTHR45985">
    <property type="match status" value="1"/>
</dbReference>
<dbReference type="SUPFAM" id="SSF88713">
    <property type="entry name" value="Glycoside hydrolase/deacetylase"/>
    <property type="match status" value="1"/>
</dbReference>
<dbReference type="GO" id="GO:0005975">
    <property type="term" value="P:carbohydrate metabolic process"/>
    <property type="evidence" value="ECO:0007669"/>
    <property type="project" value="InterPro"/>
</dbReference>
<organism evidence="2 3">
    <name type="scientific">Tsukamurella asaccharolytica</name>
    <dbReference type="NCBI Taxonomy" id="2592067"/>
    <lineage>
        <taxon>Bacteria</taxon>
        <taxon>Bacillati</taxon>
        <taxon>Actinomycetota</taxon>
        <taxon>Actinomycetes</taxon>
        <taxon>Mycobacteriales</taxon>
        <taxon>Tsukamurellaceae</taxon>
        <taxon>Tsukamurella</taxon>
    </lineage>
</organism>
<accession>A0A5C5RFU1</accession>
<dbReference type="OrthoDB" id="438898at2"/>
<proteinExistence type="predicted"/>
<dbReference type="Gene3D" id="3.20.20.370">
    <property type="entry name" value="Glycoside hydrolase/deacetylase"/>
    <property type="match status" value="1"/>
</dbReference>
<protein>
    <submittedName>
        <fullName evidence="2">Polysaccharide deacetylase</fullName>
    </submittedName>
</protein>
<reference evidence="2 3" key="1">
    <citation type="submission" date="2019-06" db="EMBL/GenBank/DDBJ databases">
        <title>Tsukamurella conjunctivitidis sp. nov., Tsukamurella assacharolytica sp. nov. and Tsukamurella sputae sp. nov. isolated from patients with conjunctivitis, bacteraemia (lymphoma) and respiratory infection (sputum) in Hong Kong.</title>
        <authorList>
            <person name="Teng J.L.L."/>
            <person name="Lee H.H."/>
            <person name="Fong J.Y.H."/>
            <person name="Fok K.M.N."/>
            <person name="Lau S.K.P."/>
            <person name="Woo P.C.Y."/>
        </authorList>
    </citation>
    <scope>NUCLEOTIDE SEQUENCE [LARGE SCALE GENOMIC DNA]</scope>
    <source>
        <strain evidence="2 3">HKU71</strain>
    </source>
</reference>
<dbReference type="InterPro" id="IPR011330">
    <property type="entry name" value="Glyco_hydro/deAcase_b/a-brl"/>
</dbReference>
<comment type="caution">
    <text evidence="2">The sequence shown here is derived from an EMBL/GenBank/DDBJ whole genome shotgun (WGS) entry which is preliminary data.</text>
</comment>
<keyword evidence="3" id="KW-1185">Reference proteome</keyword>
<evidence type="ECO:0000313" key="2">
    <source>
        <dbReference type="EMBL" id="TWS20991.1"/>
    </source>
</evidence>
<feature type="region of interest" description="Disordered" evidence="1">
    <location>
        <begin position="15"/>
        <end position="37"/>
    </location>
</feature>
<sequence length="371" mass="40899">MVAATVAGCTVNTASSADAPEGAGASAPAKSNRTRTASNLQIKRLSIGEKPPQFVLFSFDGVGASPNWDRFLDVAQAKNARFTALMTGLYFLTDAAKTRYQGPGHRPGEASLAFGGTQREVRQQIDHLNRTWAAGHEMGTHFVGHFCHGTGYPGQRWTAKDWNHELDQFFALMSNWRNNTGISDGDDLAFDSRAVHGGRTQCLEGSPQTLFPALKSHSMTWDSSFPAQRRGVVWPTKVDGIWEFPIPYVYSPTLRRAQTALDYNFWVTFNGANNAPGEAPKIREMVRTTYQYMYRRAFEGNRAPLVIANHFNEWSGNAFNPATADFMTEVCAQTDTQCVTHEDLVRWMEAQDPAVLAALQAQPPVAGDAVS</sequence>
<dbReference type="Proteomes" id="UP000317291">
    <property type="component" value="Unassembled WGS sequence"/>
</dbReference>
<evidence type="ECO:0000256" key="1">
    <source>
        <dbReference type="SAM" id="MobiDB-lite"/>
    </source>
</evidence>
<evidence type="ECO:0000313" key="3">
    <source>
        <dbReference type="Proteomes" id="UP000317291"/>
    </source>
</evidence>
<dbReference type="AlphaFoldDB" id="A0A5C5RFU1"/>
<dbReference type="InterPro" id="IPR052740">
    <property type="entry name" value="CE4"/>
</dbReference>
<dbReference type="EMBL" id="VIGW01000002">
    <property type="protein sequence ID" value="TWS20991.1"/>
    <property type="molecule type" value="Genomic_DNA"/>
</dbReference>
<dbReference type="PANTHER" id="PTHR45985:SF3">
    <property type="entry name" value="CHITIN DEACETYLASE-LIKE 4"/>
    <property type="match status" value="1"/>
</dbReference>